<evidence type="ECO:0000256" key="2">
    <source>
        <dbReference type="SAM" id="Phobius"/>
    </source>
</evidence>
<dbReference type="Proteomes" id="UP000613740">
    <property type="component" value="Unassembled WGS sequence"/>
</dbReference>
<feature type="signal peptide" evidence="3">
    <location>
        <begin position="1"/>
        <end position="27"/>
    </location>
</feature>
<evidence type="ECO:0000313" key="4">
    <source>
        <dbReference type="EMBL" id="KAG2450641.1"/>
    </source>
</evidence>
<feature type="compositionally biased region" description="Gly residues" evidence="1">
    <location>
        <begin position="29"/>
        <end position="39"/>
    </location>
</feature>
<sequence>MAAVRAPLVVGLSLLAALVLMPDKVLGKGGSGGSGGGSGTRTTTTTTTTTKTSTGKAYTSTTYESTSYGATYPVRITAVSAGVFILYSGHSYPSTRIVYDQSNTDDCALRNATAKALGGNDYDIDRAAVNRTLPQVLSQTSGRSILELNNSLYNRTGLIVDSNYCNYTRYQSSGGSSSAARAPVLLALAMAAVIAAWAALGGQARHI</sequence>
<gene>
    <name evidence="4" type="ORF">HYH02_004481</name>
</gene>
<feature type="compositionally biased region" description="Low complexity" evidence="1">
    <location>
        <begin position="40"/>
        <end position="55"/>
    </location>
</feature>
<dbReference type="AlphaFoldDB" id="A0A835WND4"/>
<keyword evidence="5" id="KW-1185">Reference proteome</keyword>
<protein>
    <submittedName>
        <fullName evidence="4">Uncharacterized protein</fullName>
    </submittedName>
</protein>
<comment type="caution">
    <text evidence="4">The sequence shown here is derived from an EMBL/GenBank/DDBJ whole genome shotgun (WGS) entry which is preliminary data.</text>
</comment>
<proteinExistence type="predicted"/>
<keyword evidence="3" id="KW-0732">Signal</keyword>
<reference evidence="4" key="1">
    <citation type="journal article" date="2020" name="bioRxiv">
        <title>Comparative genomics of Chlamydomonas.</title>
        <authorList>
            <person name="Craig R.J."/>
            <person name="Hasan A.R."/>
            <person name="Ness R.W."/>
            <person name="Keightley P.D."/>
        </authorList>
    </citation>
    <scope>NUCLEOTIDE SEQUENCE</scope>
    <source>
        <strain evidence="4">CCAP 11/173</strain>
    </source>
</reference>
<accession>A0A835WND4</accession>
<evidence type="ECO:0000256" key="3">
    <source>
        <dbReference type="SAM" id="SignalP"/>
    </source>
</evidence>
<evidence type="ECO:0000313" key="5">
    <source>
        <dbReference type="Proteomes" id="UP000613740"/>
    </source>
</evidence>
<dbReference type="OrthoDB" id="544827at2759"/>
<dbReference type="EMBL" id="JAEHOD010000010">
    <property type="protein sequence ID" value="KAG2450641.1"/>
    <property type="molecule type" value="Genomic_DNA"/>
</dbReference>
<keyword evidence="2" id="KW-0812">Transmembrane</keyword>
<evidence type="ECO:0000256" key="1">
    <source>
        <dbReference type="SAM" id="MobiDB-lite"/>
    </source>
</evidence>
<feature type="chain" id="PRO_5033033405" evidence="3">
    <location>
        <begin position="28"/>
        <end position="207"/>
    </location>
</feature>
<organism evidence="4 5">
    <name type="scientific">Chlamydomonas schloesseri</name>
    <dbReference type="NCBI Taxonomy" id="2026947"/>
    <lineage>
        <taxon>Eukaryota</taxon>
        <taxon>Viridiplantae</taxon>
        <taxon>Chlorophyta</taxon>
        <taxon>core chlorophytes</taxon>
        <taxon>Chlorophyceae</taxon>
        <taxon>CS clade</taxon>
        <taxon>Chlamydomonadales</taxon>
        <taxon>Chlamydomonadaceae</taxon>
        <taxon>Chlamydomonas</taxon>
    </lineage>
</organism>
<keyword evidence="2" id="KW-1133">Transmembrane helix</keyword>
<keyword evidence="2" id="KW-0472">Membrane</keyword>
<name>A0A835WND4_9CHLO</name>
<feature type="region of interest" description="Disordered" evidence="1">
    <location>
        <begin position="29"/>
        <end position="55"/>
    </location>
</feature>
<feature type="transmembrane region" description="Helical" evidence="2">
    <location>
        <begin position="182"/>
        <end position="200"/>
    </location>
</feature>